<comment type="caution">
    <text evidence="2">The sequence shown here is derived from an EMBL/GenBank/DDBJ whole genome shotgun (WGS) entry which is preliminary data.</text>
</comment>
<gene>
    <name evidence="2" type="ORF">FHP08_08200</name>
</gene>
<feature type="region of interest" description="Disordered" evidence="1">
    <location>
        <begin position="235"/>
        <end position="255"/>
    </location>
</feature>
<dbReference type="EMBL" id="VDUY01000003">
    <property type="protein sequence ID" value="TXL66048.1"/>
    <property type="molecule type" value="Genomic_DNA"/>
</dbReference>
<dbReference type="RefSeq" id="WP_147703962.1">
    <property type="nucleotide sequence ID" value="NZ_VDUY01000003.1"/>
</dbReference>
<proteinExistence type="predicted"/>
<evidence type="ECO:0000313" key="2">
    <source>
        <dbReference type="EMBL" id="TXL66048.1"/>
    </source>
</evidence>
<evidence type="ECO:0000256" key="1">
    <source>
        <dbReference type="SAM" id="MobiDB-lite"/>
    </source>
</evidence>
<organism evidence="2 3">
    <name type="scientific">Zeimonas arvi</name>
    <dbReference type="NCBI Taxonomy" id="2498847"/>
    <lineage>
        <taxon>Bacteria</taxon>
        <taxon>Pseudomonadati</taxon>
        <taxon>Pseudomonadota</taxon>
        <taxon>Betaproteobacteria</taxon>
        <taxon>Burkholderiales</taxon>
        <taxon>Burkholderiaceae</taxon>
        <taxon>Zeimonas</taxon>
    </lineage>
</organism>
<evidence type="ECO:0000313" key="3">
    <source>
        <dbReference type="Proteomes" id="UP000321548"/>
    </source>
</evidence>
<accession>A0A5C8NXM2</accession>
<keyword evidence="3" id="KW-1185">Reference proteome</keyword>
<reference evidence="2 3" key="1">
    <citation type="submission" date="2019-06" db="EMBL/GenBank/DDBJ databases">
        <title>Quisquiliibacterium sp. nov., isolated from a maize field.</title>
        <authorList>
            <person name="Lin S.-Y."/>
            <person name="Tsai C.-F."/>
            <person name="Young C.-C."/>
        </authorList>
    </citation>
    <scope>NUCLEOTIDE SEQUENCE [LARGE SCALE GENOMIC DNA]</scope>
    <source>
        <strain evidence="2 3">CC-CFT501</strain>
    </source>
</reference>
<dbReference type="AlphaFoldDB" id="A0A5C8NXM2"/>
<dbReference type="OrthoDB" id="7866039at2"/>
<protein>
    <submittedName>
        <fullName evidence="2">Uncharacterized protein</fullName>
    </submittedName>
</protein>
<dbReference type="Proteomes" id="UP000321548">
    <property type="component" value="Unassembled WGS sequence"/>
</dbReference>
<name>A0A5C8NXM2_9BURK</name>
<sequence>MPDASIPLLPGPWRALTPGHAAGFTMRLRKLLARPRSHDRLSPHHPIEALRAMPLSFYPGWALIEGEARVARGRIGTFDVLYGPGLMWVIDGESRVLNDLNGGRLPADLAEYLEGETGDSGYVPSPLAPLDAERSGPDYLRFYCACVWGDEGPFMPVESPDSPVLRGADQQRDVPWADKVRPIEMTRDGEDLLATGLIAYGGSLFEARLRIREGGVTMEDDTLVASDALPVRTNASPLRDLRDVSEEEDLPESEG</sequence>
<feature type="compositionally biased region" description="Acidic residues" evidence="1">
    <location>
        <begin position="245"/>
        <end position="255"/>
    </location>
</feature>